<protein>
    <recommendedName>
        <fullName evidence="3">Vitellogenin</fullName>
    </recommendedName>
</protein>
<evidence type="ECO:0000313" key="1">
    <source>
        <dbReference type="EMBL" id="KAL3889693.1"/>
    </source>
</evidence>
<organism evidence="1 2">
    <name type="scientific">Sinanodonta woodiana</name>
    <name type="common">Chinese pond mussel</name>
    <name type="synonym">Anodonta woodiana</name>
    <dbReference type="NCBI Taxonomy" id="1069815"/>
    <lineage>
        <taxon>Eukaryota</taxon>
        <taxon>Metazoa</taxon>
        <taxon>Spiralia</taxon>
        <taxon>Lophotrochozoa</taxon>
        <taxon>Mollusca</taxon>
        <taxon>Bivalvia</taxon>
        <taxon>Autobranchia</taxon>
        <taxon>Heteroconchia</taxon>
        <taxon>Palaeoheterodonta</taxon>
        <taxon>Unionida</taxon>
        <taxon>Unionoidea</taxon>
        <taxon>Unionidae</taxon>
        <taxon>Unioninae</taxon>
        <taxon>Sinanodonta</taxon>
    </lineage>
</organism>
<proteinExistence type="predicted"/>
<sequence length="173" mass="20562">IENASRNISVYTTPQWAAIISAARPQKPYIVKEMDINDFYNFKEVSKQLKNLDLDVNREKVYWSMIRTMKITAQNPNILQFQYEYEGPVYEINLAQRLRRSHEIPPNLHNIILQQLKDQRPLISKEKYDDLVSLCQKKNNPFSVSPILPFTTLCMKYYYYNGRYCHHSLSTTY</sequence>
<feature type="non-terminal residue" evidence="1">
    <location>
        <position position="1"/>
    </location>
</feature>
<keyword evidence="2" id="KW-1185">Reference proteome</keyword>
<dbReference type="AlphaFoldDB" id="A0ABD3XXF1"/>
<dbReference type="Proteomes" id="UP001634394">
    <property type="component" value="Unassembled WGS sequence"/>
</dbReference>
<evidence type="ECO:0008006" key="3">
    <source>
        <dbReference type="Google" id="ProtNLM"/>
    </source>
</evidence>
<evidence type="ECO:0000313" key="2">
    <source>
        <dbReference type="Proteomes" id="UP001634394"/>
    </source>
</evidence>
<gene>
    <name evidence="1" type="ORF">ACJMK2_002022</name>
</gene>
<comment type="caution">
    <text evidence="1">The sequence shown here is derived from an EMBL/GenBank/DDBJ whole genome shotgun (WGS) entry which is preliminary data.</text>
</comment>
<accession>A0ABD3XXF1</accession>
<dbReference type="EMBL" id="JBJQND010000001">
    <property type="protein sequence ID" value="KAL3889693.1"/>
    <property type="molecule type" value="Genomic_DNA"/>
</dbReference>
<reference evidence="1 2" key="1">
    <citation type="submission" date="2024-11" db="EMBL/GenBank/DDBJ databases">
        <title>Chromosome-level genome assembly of the freshwater bivalve Anodonta woodiana.</title>
        <authorList>
            <person name="Chen X."/>
        </authorList>
    </citation>
    <scope>NUCLEOTIDE SEQUENCE [LARGE SCALE GENOMIC DNA]</scope>
    <source>
        <strain evidence="1">MN2024</strain>
        <tissue evidence="1">Gills</tissue>
    </source>
</reference>
<name>A0ABD3XXF1_SINWO</name>